<dbReference type="PANTHER" id="PTHR13090:SF1">
    <property type="entry name" value="ARGININE-HYDROXYLASE NDUFAF5, MITOCHONDRIAL"/>
    <property type="match status" value="1"/>
</dbReference>
<dbReference type="SUPFAM" id="SSF53335">
    <property type="entry name" value="S-adenosyl-L-methionine-dependent methyltransferases"/>
    <property type="match status" value="1"/>
</dbReference>
<dbReference type="EMBL" id="VLLN01000003">
    <property type="protein sequence ID" value="TWJ32757.1"/>
    <property type="molecule type" value="Genomic_DNA"/>
</dbReference>
<reference evidence="10 11" key="1">
    <citation type="submission" date="2019-07" db="EMBL/GenBank/DDBJ databases">
        <title>Genomic Encyclopedia of Archaeal and Bacterial Type Strains, Phase II (KMG-II): from individual species to whole genera.</title>
        <authorList>
            <person name="Goeker M."/>
        </authorList>
    </citation>
    <scope>NUCLEOTIDE SEQUENCE [LARGE SCALE GENOMIC DNA]</scope>
    <source>
        <strain evidence="10 11">ATCC BAA-1139</strain>
    </source>
</reference>
<comment type="similarity">
    <text evidence="8">Belongs to the methyltransferase superfamily.</text>
</comment>
<name>A0A562WSM7_9BACT</name>
<dbReference type="InterPro" id="IPR029063">
    <property type="entry name" value="SAM-dependent_MTases_sf"/>
</dbReference>
<organism evidence="10 11">
    <name type="scientific">Geobacter argillaceus</name>
    <dbReference type="NCBI Taxonomy" id="345631"/>
    <lineage>
        <taxon>Bacteria</taxon>
        <taxon>Pseudomonadati</taxon>
        <taxon>Thermodesulfobacteriota</taxon>
        <taxon>Desulfuromonadia</taxon>
        <taxon>Geobacterales</taxon>
        <taxon>Geobacteraceae</taxon>
        <taxon>Geobacter</taxon>
    </lineage>
</organism>
<dbReference type="AlphaFoldDB" id="A0A562WSM7"/>
<evidence type="ECO:0000259" key="9">
    <source>
        <dbReference type="Pfam" id="PF08241"/>
    </source>
</evidence>
<dbReference type="Gene3D" id="3.40.50.150">
    <property type="entry name" value="Vaccinia Virus protein VP39"/>
    <property type="match status" value="1"/>
</dbReference>
<sequence>MQVIDRRRVRSSFHARAGDYDRHAVVQKRVLERFTPLLPAGSGIARVLDIGSGTGVLLQQLADRYPMARLTGLDLAPGMAMTARERLAGNDRVDFVTADAEALPLGDACLDLVVSTSTMQWLESLEQAFDEVRRVLRPGGRFCFALFGEQTLFELRASYRAAVAAVGRGAVDRTQRFSSMADVSSALSATGFTRESLVSELEIEIHPDVAHLVRAIRNIGAGNAVQAPGRGLAERRVMLAMMDHYQREYAVEGAIPATYEVIYGVARIGE</sequence>
<keyword evidence="5 8" id="KW-0808">Transferase</keyword>
<dbReference type="GO" id="GO:0010340">
    <property type="term" value="F:carboxyl-O-methyltransferase activity"/>
    <property type="evidence" value="ECO:0007669"/>
    <property type="project" value="UniProtKB-UniRule"/>
</dbReference>
<comment type="function">
    <text evidence="8">Converts the free carboxyl group of a malonyl-thioester to its methyl ester by transfer of a methyl group from S-adenosyl-L-methionine (SAM). It allows to synthesize pimeloyl-ACP via the fatty acid synthetic pathway.</text>
</comment>
<dbReference type="GO" id="GO:0032259">
    <property type="term" value="P:methylation"/>
    <property type="evidence" value="ECO:0007669"/>
    <property type="project" value="UniProtKB-KW"/>
</dbReference>
<comment type="caution">
    <text evidence="10">The sequence shown here is derived from an EMBL/GenBank/DDBJ whole genome shotgun (WGS) entry which is preliminary data.</text>
</comment>
<protein>
    <recommendedName>
        <fullName evidence="3 8">Malonyl-[acyl-carrier protein] O-methyltransferase</fullName>
        <shortName evidence="8">Malonyl-ACP O-methyltransferase</shortName>
        <ecNumber evidence="3 8">2.1.1.197</ecNumber>
    </recommendedName>
    <alternativeName>
        <fullName evidence="8">Biotin synthesis protein BioC</fullName>
    </alternativeName>
</protein>
<dbReference type="Pfam" id="PF08241">
    <property type="entry name" value="Methyltransf_11"/>
    <property type="match status" value="1"/>
</dbReference>
<comment type="catalytic activity">
    <reaction evidence="1 8">
        <text>malonyl-[ACP] + S-adenosyl-L-methionine = malonyl-[ACP] methyl ester + S-adenosyl-L-homocysteine</text>
        <dbReference type="Rhea" id="RHEA:17105"/>
        <dbReference type="Rhea" id="RHEA-COMP:9623"/>
        <dbReference type="Rhea" id="RHEA-COMP:9954"/>
        <dbReference type="ChEBI" id="CHEBI:57856"/>
        <dbReference type="ChEBI" id="CHEBI:59789"/>
        <dbReference type="ChEBI" id="CHEBI:78449"/>
        <dbReference type="ChEBI" id="CHEBI:78845"/>
        <dbReference type="EC" id="2.1.1.197"/>
    </reaction>
</comment>
<dbReference type="PANTHER" id="PTHR13090">
    <property type="entry name" value="ARGININE-HYDROXYLASE NDUFAF5, MITOCHONDRIAL"/>
    <property type="match status" value="1"/>
</dbReference>
<dbReference type="InterPro" id="IPR050602">
    <property type="entry name" value="Malonyl-ACP_OMT"/>
</dbReference>
<evidence type="ECO:0000256" key="4">
    <source>
        <dbReference type="ARBA" id="ARBA00022603"/>
    </source>
</evidence>
<evidence type="ECO:0000256" key="6">
    <source>
        <dbReference type="ARBA" id="ARBA00022691"/>
    </source>
</evidence>
<dbReference type="UniPathway" id="UPA00078"/>
<comment type="pathway">
    <text evidence="2 8">Cofactor biosynthesis; biotin biosynthesis.</text>
</comment>
<keyword evidence="7 8" id="KW-0093">Biotin biosynthesis</keyword>
<dbReference type="GO" id="GO:0009102">
    <property type="term" value="P:biotin biosynthetic process"/>
    <property type="evidence" value="ECO:0007669"/>
    <property type="project" value="UniProtKB-UniRule"/>
</dbReference>
<dbReference type="InterPro" id="IPR013216">
    <property type="entry name" value="Methyltransf_11"/>
</dbReference>
<dbReference type="EC" id="2.1.1.197" evidence="3 8"/>
<dbReference type="Proteomes" id="UP000319449">
    <property type="component" value="Unassembled WGS sequence"/>
</dbReference>
<dbReference type="HAMAP" id="MF_00835">
    <property type="entry name" value="BioC"/>
    <property type="match status" value="1"/>
</dbReference>
<evidence type="ECO:0000256" key="5">
    <source>
        <dbReference type="ARBA" id="ARBA00022679"/>
    </source>
</evidence>
<accession>A0A562WSM7</accession>
<evidence type="ECO:0000256" key="7">
    <source>
        <dbReference type="ARBA" id="ARBA00022756"/>
    </source>
</evidence>
<evidence type="ECO:0000256" key="8">
    <source>
        <dbReference type="HAMAP-Rule" id="MF_00835"/>
    </source>
</evidence>
<feature type="domain" description="Methyltransferase type 11" evidence="9">
    <location>
        <begin position="48"/>
        <end position="144"/>
    </location>
</feature>
<dbReference type="GO" id="GO:0102130">
    <property type="term" value="F:malonyl-CoA methyltransferase activity"/>
    <property type="evidence" value="ECO:0007669"/>
    <property type="project" value="UniProtKB-EC"/>
</dbReference>
<evidence type="ECO:0000256" key="1">
    <source>
        <dbReference type="ARBA" id="ARBA00000852"/>
    </source>
</evidence>
<evidence type="ECO:0000313" key="10">
    <source>
        <dbReference type="EMBL" id="TWJ32757.1"/>
    </source>
</evidence>
<dbReference type="GO" id="GO:0008757">
    <property type="term" value="F:S-adenosylmethionine-dependent methyltransferase activity"/>
    <property type="evidence" value="ECO:0007669"/>
    <property type="project" value="InterPro"/>
</dbReference>
<evidence type="ECO:0000256" key="2">
    <source>
        <dbReference type="ARBA" id="ARBA00004746"/>
    </source>
</evidence>
<dbReference type="InterPro" id="IPR011814">
    <property type="entry name" value="BioC"/>
</dbReference>
<proteinExistence type="inferred from homology"/>
<keyword evidence="6 8" id="KW-0949">S-adenosyl-L-methionine</keyword>
<evidence type="ECO:0000256" key="3">
    <source>
        <dbReference type="ARBA" id="ARBA00012327"/>
    </source>
</evidence>
<dbReference type="CDD" id="cd02440">
    <property type="entry name" value="AdoMet_MTases"/>
    <property type="match status" value="1"/>
</dbReference>
<keyword evidence="11" id="KW-1185">Reference proteome</keyword>
<evidence type="ECO:0000313" key="11">
    <source>
        <dbReference type="Proteomes" id="UP000319449"/>
    </source>
</evidence>
<gene>
    <name evidence="8" type="primary">bioC</name>
    <name evidence="10" type="ORF">JN12_00734</name>
</gene>
<keyword evidence="4 8" id="KW-0489">Methyltransferase</keyword>